<gene>
    <name evidence="3" type="ORF">CYFUS_003280</name>
</gene>
<dbReference type="EMBL" id="CP022098">
    <property type="protein sequence ID" value="ATB37855.1"/>
    <property type="molecule type" value="Genomic_DNA"/>
</dbReference>
<organism evidence="3 4">
    <name type="scientific">Cystobacter fuscus</name>
    <dbReference type="NCBI Taxonomy" id="43"/>
    <lineage>
        <taxon>Bacteria</taxon>
        <taxon>Pseudomonadati</taxon>
        <taxon>Myxococcota</taxon>
        <taxon>Myxococcia</taxon>
        <taxon>Myxococcales</taxon>
        <taxon>Cystobacterineae</taxon>
        <taxon>Archangiaceae</taxon>
        <taxon>Cystobacter</taxon>
    </lineage>
</organism>
<dbReference type="AlphaFoldDB" id="A0A250J1K1"/>
<feature type="domain" description="Tox-REase-5" evidence="2">
    <location>
        <begin position="399"/>
        <end position="484"/>
    </location>
</feature>
<dbReference type="InterPro" id="IPR028904">
    <property type="entry name" value="Tox-REase-5_dom"/>
</dbReference>
<accession>A0A250J1K1</accession>
<dbReference type="KEGG" id="cfus:CYFUS_003280"/>
<feature type="region of interest" description="Disordered" evidence="1">
    <location>
        <begin position="362"/>
        <end position="395"/>
    </location>
</feature>
<reference evidence="3 4" key="1">
    <citation type="submission" date="2017-06" db="EMBL/GenBank/DDBJ databases">
        <title>Sequencing and comparative analysis of myxobacterial genomes.</title>
        <authorList>
            <person name="Rupp O."/>
            <person name="Goesmann A."/>
            <person name="Sogaard-Andersen L."/>
        </authorList>
    </citation>
    <scope>NUCLEOTIDE SEQUENCE [LARGE SCALE GENOMIC DNA]</scope>
    <source>
        <strain evidence="3 4">DSM 52655</strain>
    </source>
</reference>
<dbReference type="RefSeq" id="WP_095986110.1">
    <property type="nucleotide sequence ID" value="NZ_CP022098.1"/>
</dbReference>
<evidence type="ECO:0000256" key="1">
    <source>
        <dbReference type="SAM" id="MobiDB-lite"/>
    </source>
</evidence>
<protein>
    <recommendedName>
        <fullName evidence="2">Tox-REase-5 domain-containing protein</fullName>
    </recommendedName>
</protein>
<dbReference type="Pfam" id="PF15648">
    <property type="entry name" value="Tox-REase-5"/>
    <property type="match status" value="1"/>
</dbReference>
<evidence type="ECO:0000259" key="2">
    <source>
        <dbReference type="Pfam" id="PF15648"/>
    </source>
</evidence>
<evidence type="ECO:0000313" key="3">
    <source>
        <dbReference type="EMBL" id="ATB37855.1"/>
    </source>
</evidence>
<evidence type="ECO:0000313" key="4">
    <source>
        <dbReference type="Proteomes" id="UP000217257"/>
    </source>
</evidence>
<proteinExistence type="predicted"/>
<sequence length="512" mass="55605">MHLDSQPLTTATSCLPSLHFRAVLLAASVALLIQGCATVRHDAGPRQPVATPANEAAVGGSGGFFEQEVVDPFQLVQAASGLEEEDWHPAGAALYLGQARQLLSELAKRPVTYKSIAPRRVLCWLLREVLEGGERVEYADLKWRVERFWPLVLVRPDGYLVAVLTGTPLQRMGPLQLVEGEWRVGRLVVGDFYFSSGGVFYPVNAALRRADSLPLTELGLGRDPLNAALDGAQDALGEMAVALASSLLHPIRTVEDLAQLPTTVALLIASSPEYFARYGAMSREDQIREAARLSTHVLMMLGGAEATVGRVSGLGAALPELSLTARGEMVVGGVVVGGTMSTTVGMDLGAFSVLHMAARSPGRTSGAGAKAGKSTQTAAAKGPGKWTHKTPTTESTQALDYQEQVTQRPAWYVYMVDEVEFDGFNGKELLEAKGASYKKFLKKDGAIQPWFENGKGFWALREQARRQSELARTLNVPVVWHVAELEFANFLRAFFEENEWTNITVRYTPPTR</sequence>
<name>A0A250J1K1_9BACT</name>
<dbReference type="Proteomes" id="UP000217257">
    <property type="component" value="Chromosome"/>
</dbReference>